<sequence length="235" mass="26488">VSILRMSRFVQQLTHRNLRLTFDITSTQPTGEMRPTEFTPSAFVSIAKNFRNASYPVDPLDNNAPPDGSLSTSNNVLARNYLLITPSSNIKLRVYKKMVVDCEGDRLETVYGWCNALKDCLYDILKTVRDFREAKLEFSQPRINNLIASGPLHPCNAFKLYNAILSELGLFTLNGRDRPTEKSSMICLNHRIAGTTHSPSFTITDSSVRIMGCINPDYLNSIYRQLYALSEKVGV</sequence>
<dbReference type="Proteomes" id="UP000018040">
    <property type="component" value="Unassembled WGS sequence"/>
</dbReference>
<dbReference type="VEuPathDB" id="GiardiaDB:GL50581_4067"/>
<accession>V6U0T0</accession>
<reference evidence="1 2" key="2">
    <citation type="journal article" date="2013" name="Genome Biol. Evol.">
        <title>Genome sequencing of Giardia lamblia genotypes A2 and B isolates (DH and GS) and comparative analysis with the genomes of genotypes A1 and E (WB and Pig).</title>
        <authorList>
            <person name="Adam R.D."/>
            <person name="Dahlstrom E.W."/>
            <person name="Martens C.A."/>
            <person name="Bruno D.P."/>
            <person name="Barbian K.D."/>
            <person name="Ricklefs S.M."/>
            <person name="Hernandez M.M."/>
            <person name="Narla N.P."/>
            <person name="Patel R.B."/>
            <person name="Porcella S.F."/>
            <person name="Nash T.E."/>
        </authorList>
    </citation>
    <scope>NUCLEOTIDE SEQUENCE [LARGE SCALE GENOMIC DNA]</scope>
    <source>
        <strain evidence="1 2">GS</strain>
    </source>
</reference>
<evidence type="ECO:0000313" key="1">
    <source>
        <dbReference type="EMBL" id="ESU42865.1"/>
    </source>
</evidence>
<dbReference type="VEuPathDB" id="GiardiaDB:QR46_2311"/>
<dbReference type="AlphaFoldDB" id="V6U0T0"/>
<dbReference type="EMBL" id="AHHH01000067">
    <property type="protein sequence ID" value="ESU42865.1"/>
    <property type="molecule type" value="Genomic_DNA"/>
</dbReference>
<evidence type="ECO:0000313" key="2">
    <source>
        <dbReference type="Proteomes" id="UP000018040"/>
    </source>
</evidence>
<name>V6U0T0_GIAIN</name>
<reference evidence="2" key="1">
    <citation type="submission" date="2012-02" db="EMBL/GenBank/DDBJ databases">
        <title>Genome sequencing of Giardia lamblia Genotypes A2 and B isolates (DH and GS) and comparative analysis with the genomes of Genotypes A1 and E (WB and Pig).</title>
        <authorList>
            <person name="Adam R."/>
            <person name="Dahlstrom E."/>
            <person name="Martens C."/>
            <person name="Bruno D."/>
            <person name="Barbian K."/>
            <person name="Porcella S.F."/>
            <person name="Nash T."/>
        </authorList>
    </citation>
    <scope>NUCLEOTIDE SEQUENCE</scope>
    <source>
        <strain evidence="2">GS</strain>
    </source>
</reference>
<feature type="non-terminal residue" evidence="1">
    <location>
        <position position="1"/>
    </location>
</feature>
<dbReference type="VEuPathDB" id="GiardiaDB:GL50803_0015525"/>
<gene>
    <name evidence="1" type="ORF">GSB_15525</name>
</gene>
<dbReference type="OrthoDB" id="10249519at2759"/>
<dbReference type="VEuPathDB" id="GiardiaDB:DHA2_15525"/>
<proteinExistence type="predicted"/>
<comment type="caution">
    <text evidence="1">The sequence shown here is derived from an EMBL/GenBank/DDBJ whole genome shotgun (WGS) entry which is preliminary data.</text>
</comment>
<dbReference type="VEuPathDB" id="GiardiaDB:QR46_2312"/>
<organism evidence="1 2">
    <name type="scientific">Giardia intestinalis</name>
    <name type="common">Giardia lamblia</name>
    <dbReference type="NCBI Taxonomy" id="5741"/>
    <lineage>
        <taxon>Eukaryota</taxon>
        <taxon>Metamonada</taxon>
        <taxon>Diplomonadida</taxon>
        <taxon>Hexamitidae</taxon>
        <taxon>Giardiinae</taxon>
        <taxon>Giardia</taxon>
    </lineage>
</organism>
<protein>
    <submittedName>
        <fullName evidence="1">Uncharacterized protein</fullName>
    </submittedName>
</protein>